<dbReference type="AlphaFoldDB" id="A0A167FBY4"/>
<evidence type="ECO:0000313" key="7">
    <source>
        <dbReference type="EMBL" id="ANB15092.1"/>
    </source>
</evidence>
<feature type="transmembrane region" description="Helical" evidence="6">
    <location>
        <begin position="354"/>
        <end position="377"/>
    </location>
</feature>
<keyword evidence="2" id="KW-0813">Transport</keyword>
<feature type="transmembrane region" description="Helical" evidence="6">
    <location>
        <begin position="433"/>
        <end position="456"/>
    </location>
</feature>
<feature type="transmembrane region" description="Helical" evidence="6">
    <location>
        <begin position="221"/>
        <end position="240"/>
    </location>
</feature>
<dbReference type="EMBL" id="CP014503">
    <property type="protein sequence ID" value="ANB15092.1"/>
    <property type="molecule type" value="Genomic_DNA"/>
</dbReference>
<feature type="transmembrane region" description="Helical" evidence="6">
    <location>
        <begin position="507"/>
        <end position="526"/>
    </location>
</feature>
<feature type="transmembrane region" description="Helical" evidence="6">
    <location>
        <begin position="264"/>
        <end position="284"/>
    </location>
</feature>
<feature type="transmembrane region" description="Helical" evidence="6">
    <location>
        <begin position="66"/>
        <end position="93"/>
    </location>
</feature>
<evidence type="ECO:0000313" key="8">
    <source>
        <dbReference type="Proteomes" id="UP000189580"/>
    </source>
</evidence>
<comment type="subcellular location">
    <subcellularLocation>
        <location evidence="1">Membrane</location>
        <topology evidence="1">Multi-pass membrane protein</topology>
    </subcellularLocation>
</comment>
<sequence length="576" mass="62601">MHVHHHQPEGPAAHVSEIGEVQVEQIQVNSVLTSKHIHPVITDHIVGADEEALAALGYKQEFKREFGLWSSFSVSFSLLGLLPSIASTLVYGLGYAGTAGMTSGWIGSMVGILAVACSMAELCSSMPTSGGLYYAAAVLAPPGWGPLAAWITGWSNWLCQVTSSPSIDYALASMMLALKSMHDPSYSASNYQIYLLTVAIMIVQSIISSMSTKFLARFNSAGTIFNSIALVIAFIVILAGNERDSPKFNKSSDVWGTIDNQTEWPNGIAMLMSFVAIIWTMSGYDAPFHLAEECSNAAVASPRAIVMTASIGGIFGWILQIAIAYTVTDINAVFEDELGQPFVTYLTQCLSNKLVNFITALTIVSAFFMGQASMIAASRVCYAYSRDGCFPASFIMATVNKYTGTPVNAVWFNTIIGCLLLLLIFAGDVAIGAIFSVGAIASYVAFTIPIAMRIFFARKTFRKGPWHLGNYSFPIGLLSCMFVLVMIPIMCFPWARGADNTPDQMNWTCVVYFGPMLIAISWYFIYARTFFKGPKVNIEHAIYDTADDQVVVNNPTGVYDGVETTPYHSSEKSKEV</sequence>
<evidence type="ECO:0000256" key="5">
    <source>
        <dbReference type="ARBA" id="ARBA00023136"/>
    </source>
</evidence>
<evidence type="ECO:0000256" key="1">
    <source>
        <dbReference type="ARBA" id="ARBA00004141"/>
    </source>
</evidence>
<protein>
    <submittedName>
        <fullName evidence="7">Uga4p</fullName>
    </submittedName>
</protein>
<dbReference type="Pfam" id="PF13520">
    <property type="entry name" value="AA_permease_2"/>
    <property type="match status" value="1"/>
</dbReference>
<dbReference type="PIRSF" id="PIRSF006060">
    <property type="entry name" value="AA_transporter"/>
    <property type="match status" value="1"/>
</dbReference>
<keyword evidence="5 6" id="KW-0472">Membrane</keyword>
<feature type="transmembrane region" description="Helical" evidence="6">
    <location>
        <begin position="105"/>
        <end position="124"/>
    </location>
</feature>
<keyword evidence="8" id="KW-1185">Reference proteome</keyword>
<name>A0A167FBY4_9ASCO</name>
<keyword evidence="4 6" id="KW-1133">Transmembrane helix</keyword>
<gene>
    <name evidence="7" type="primary">UGA4</name>
    <name evidence="7" type="ORF">AWJ20_2712</name>
</gene>
<evidence type="ECO:0000256" key="2">
    <source>
        <dbReference type="ARBA" id="ARBA00022448"/>
    </source>
</evidence>
<dbReference type="PANTHER" id="PTHR45649:SF29">
    <property type="entry name" value="AMINO ACID TRANSPORTER (EUROFUNG)"/>
    <property type="match status" value="1"/>
</dbReference>
<organism evidence="7 8">
    <name type="scientific">Sugiyamaella lignohabitans</name>
    <dbReference type="NCBI Taxonomy" id="796027"/>
    <lineage>
        <taxon>Eukaryota</taxon>
        <taxon>Fungi</taxon>
        <taxon>Dikarya</taxon>
        <taxon>Ascomycota</taxon>
        <taxon>Saccharomycotina</taxon>
        <taxon>Dipodascomycetes</taxon>
        <taxon>Dipodascales</taxon>
        <taxon>Trichomonascaceae</taxon>
        <taxon>Sugiyamaella</taxon>
    </lineage>
</organism>
<feature type="transmembrane region" description="Helical" evidence="6">
    <location>
        <begin position="191"/>
        <end position="209"/>
    </location>
</feature>
<dbReference type="RefSeq" id="XP_018737569.1">
    <property type="nucleotide sequence ID" value="XM_018879676.1"/>
</dbReference>
<evidence type="ECO:0000256" key="4">
    <source>
        <dbReference type="ARBA" id="ARBA00022989"/>
    </source>
</evidence>
<feature type="transmembrane region" description="Helical" evidence="6">
    <location>
        <begin position="304"/>
        <end position="327"/>
    </location>
</feature>
<feature type="transmembrane region" description="Helical" evidence="6">
    <location>
        <begin position="410"/>
        <end position="427"/>
    </location>
</feature>
<feature type="transmembrane region" description="Helical" evidence="6">
    <location>
        <begin position="468"/>
        <end position="495"/>
    </location>
</feature>
<keyword evidence="3 6" id="KW-0812">Transmembrane</keyword>
<dbReference type="OrthoDB" id="4476201at2759"/>
<dbReference type="GO" id="GO:0016020">
    <property type="term" value="C:membrane"/>
    <property type="evidence" value="ECO:0007669"/>
    <property type="project" value="UniProtKB-SubCell"/>
</dbReference>
<accession>A0A167FBY4</accession>
<reference evidence="7 8" key="1">
    <citation type="submission" date="2016-02" db="EMBL/GenBank/DDBJ databases">
        <title>Complete genome sequence and transcriptome regulation of the pentose utilising yeast Sugiyamaella lignohabitans.</title>
        <authorList>
            <person name="Bellasio M."/>
            <person name="Peymann A."/>
            <person name="Valli M."/>
            <person name="Sipitzky M."/>
            <person name="Graf A."/>
            <person name="Sauer M."/>
            <person name="Marx H."/>
            <person name="Mattanovich D."/>
        </authorList>
    </citation>
    <scope>NUCLEOTIDE SEQUENCE [LARGE SCALE GENOMIC DNA]</scope>
    <source>
        <strain evidence="7 8">CBS 10342</strain>
    </source>
</reference>
<feature type="transmembrane region" description="Helical" evidence="6">
    <location>
        <begin position="131"/>
        <end position="151"/>
    </location>
</feature>
<dbReference type="GeneID" id="30034654"/>
<dbReference type="KEGG" id="slb:AWJ20_2712"/>
<dbReference type="Proteomes" id="UP000189580">
    <property type="component" value="Chromosome b"/>
</dbReference>
<evidence type="ECO:0000256" key="6">
    <source>
        <dbReference type="SAM" id="Phobius"/>
    </source>
</evidence>
<dbReference type="GO" id="GO:0015101">
    <property type="term" value="F:organic cation transmembrane transporter activity"/>
    <property type="evidence" value="ECO:0007669"/>
    <property type="project" value="UniProtKB-ARBA"/>
</dbReference>
<dbReference type="InterPro" id="IPR002293">
    <property type="entry name" value="AA/rel_permease1"/>
</dbReference>
<proteinExistence type="predicted"/>
<evidence type="ECO:0000256" key="3">
    <source>
        <dbReference type="ARBA" id="ARBA00022692"/>
    </source>
</evidence>
<dbReference type="Gene3D" id="1.20.1740.10">
    <property type="entry name" value="Amino acid/polyamine transporter I"/>
    <property type="match status" value="1"/>
</dbReference>
<dbReference type="PANTHER" id="PTHR45649">
    <property type="entry name" value="AMINO-ACID PERMEASE BAT1"/>
    <property type="match status" value="1"/>
</dbReference>
<dbReference type="FunFam" id="1.20.1740.10:FF:000046">
    <property type="entry name" value="Amino-acid permease, putative"/>
    <property type="match status" value="1"/>
</dbReference>